<dbReference type="Proteomes" id="UP001605036">
    <property type="component" value="Unassembled WGS sequence"/>
</dbReference>
<evidence type="ECO:0000313" key="2">
    <source>
        <dbReference type="Proteomes" id="UP001605036"/>
    </source>
</evidence>
<reference evidence="1 2" key="1">
    <citation type="submission" date="2024-09" db="EMBL/GenBank/DDBJ databases">
        <title>Chromosome-scale assembly of Riccia fluitans.</title>
        <authorList>
            <person name="Paukszto L."/>
            <person name="Sawicki J."/>
            <person name="Karawczyk K."/>
            <person name="Piernik-Szablinska J."/>
            <person name="Szczecinska M."/>
            <person name="Mazdziarz M."/>
        </authorList>
    </citation>
    <scope>NUCLEOTIDE SEQUENCE [LARGE SCALE GENOMIC DNA]</scope>
    <source>
        <strain evidence="1">Rf_01</strain>
        <tissue evidence="1">Aerial parts of the thallus</tissue>
    </source>
</reference>
<dbReference type="AlphaFoldDB" id="A0ABD1ZDN1"/>
<evidence type="ECO:0000313" key="1">
    <source>
        <dbReference type="EMBL" id="KAL2644462.1"/>
    </source>
</evidence>
<name>A0ABD1ZDN1_9MARC</name>
<dbReference type="EMBL" id="JBHFFA010000002">
    <property type="protein sequence ID" value="KAL2644462.1"/>
    <property type="molecule type" value="Genomic_DNA"/>
</dbReference>
<proteinExistence type="predicted"/>
<protein>
    <submittedName>
        <fullName evidence="1">Uncharacterized protein</fullName>
    </submittedName>
</protein>
<keyword evidence="2" id="KW-1185">Reference proteome</keyword>
<accession>A0ABD1ZDN1</accession>
<organism evidence="1 2">
    <name type="scientific">Riccia fluitans</name>
    <dbReference type="NCBI Taxonomy" id="41844"/>
    <lineage>
        <taxon>Eukaryota</taxon>
        <taxon>Viridiplantae</taxon>
        <taxon>Streptophyta</taxon>
        <taxon>Embryophyta</taxon>
        <taxon>Marchantiophyta</taxon>
        <taxon>Marchantiopsida</taxon>
        <taxon>Marchantiidae</taxon>
        <taxon>Marchantiales</taxon>
        <taxon>Ricciaceae</taxon>
        <taxon>Riccia</taxon>
    </lineage>
</organism>
<comment type="caution">
    <text evidence="1">The sequence shown here is derived from an EMBL/GenBank/DDBJ whole genome shotgun (WGS) entry which is preliminary data.</text>
</comment>
<sequence>MQAETIDVKEAPNRVPRAGTRAVEREWEMMKTLPSETLASQHIGVKSDEVFKGSKLASSACNAIPEDHTLQTPSVNTVATTSREQRGPRVTHRGLIQTFFPSATSPLEGIAAARQIVCCKRGPESCVSGVTAGRSGSLDLIQHPNPFGAEEEIRGVCCHSREGRVLTLARLSASRHSKLQEVIETCGELSKFNPYPPSAS</sequence>
<gene>
    <name evidence="1" type="ORF">R1flu_012049</name>
</gene>